<comment type="caution">
    <text evidence="12">The sequence shown here is derived from an EMBL/GenBank/DDBJ whole genome shotgun (WGS) entry which is preliminary data.</text>
</comment>
<keyword evidence="1 9" id="KW-0645">Protease</keyword>
<feature type="transmembrane region" description="Helical" evidence="9">
    <location>
        <begin position="136"/>
        <end position="159"/>
    </location>
</feature>
<evidence type="ECO:0000256" key="7">
    <source>
        <dbReference type="PIRSR" id="PIRSR627057-1"/>
    </source>
</evidence>
<dbReference type="InterPro" id="IPR032456">
    <property type="entry name" value="Peptidase_M48_N"/>
</dbReference>
<keyword evidence="3 9" id="KW-0378">Hydrolase</keyword>
<dbReference type="OrthoDB" id="360839at2759"/>
<evidence type="ECO:0000313" key="13">
    <source>
        <dbReference type="Proteomes" id="UP000728185"/>
    </source>
</evidence>
<accession>A0A8E0RYK9</accession>
<feature type="domain" description="Peptidase M48" evidence="10">
    <location>
        <begin position="241"/>
        <end position="466"/>
    </location>
</feature>
<evidence type="ECO:0000256" key="8">
    <source>
        <dbReference type="PIRSR" id="PIRSR627057-2"/>
    </source>
</evidence>
<feature type="transmembrane region" description="Helical" evidence="9">
    <location>
        <begin position="7"/>
        <end position="31"/>
    </location>
</feature>
<feature type="transmembrane region" description="Helical" evidence="9">
    <location>
        <begin position="206"/>
        <end position="225"/>
    </location>
</feature>
<keyword evidence="9" id="KW-0472">Membrane</keyword>
<comment type="cofactor">
    <cofactor evidence="8 9">
        <name>Zn(2+)</name>
        <dbReference type="ChEBI" id="CHEBI:29105"/>
    </cofactor>
    <text evidence="8 9">Binds 1 zinc ion per subunit.</text>
</comment>
<feature type="domain" description="CAAX prenyl protease 1 N-terminal" evidence="11">
    <location>
        <begin position="39"/>
        <end position="234"/>
    </location>
</feature>
<name>A0A8E0RYK9_9TREM</name>
<dbReference type="GO" id="GO:0046872">
    <property type="term" value="F:metal ion binding"/>
    <property type="evidence" value="ECO:0007669"/>
    <property type="project" value="UniProtKB-UniRule"/>
</dbReference>
<evidence type="ECO:0000256" key="4">
    <source>
        <dbReference type="ARBA" id="ARBA00022833"/>
    </source>
</evidence>
<dbReference type="Pfam" id="PF01435">
    <property type="entry name" value="Peptidase_M48"/>
    <property type="match status" value="1"/>
</dbReference>
<gene>
    <name evidence="12" type="ORF">FBUS_08560</name>
</gene>
<dbReference type="EC" id="3.4.24.84" evidence="9"/>
<proteinExistence type="inferred from homology"/>
<feature type="active site" description="Proton donor" evidence="7">
    <location>
        <position position="414"/>
    </location>
</feature>
<dbReference type="Gene3D" id="3.30.2010.10">
    <property type="entry name" value="Metalloproteases ('zincins'), catalytic domain"/>
    <property type="match status" value="1"/>
</dbReference>
<comment type="subcellular location">
    <subcellularLocation>
        <location evidence="9">Endoplasmic reticulum membrane</location>
        <topology evidence="9">Multi-pass membrane protein</topology>
    </subcellularLocation>
</comment>
<evidence type="ECO:0000256" key="3">
    <source>
        <dbReference type="ARBA" id="ARBA00022801"/>
    </source>
</evidence>
<organism evidence="12 13">
    <name type="scientific">Fasciolopsis buskii</name>
    <dbReference type="NCBI Taxonomy" id="27845"/>
    <lineage>
        <taxon>Eukaryota</taxon>
        <taxon>Metazoa</taxon>
        <taxon>Spiralia</taxon>
        <taxon>Lophotrochozoa</taxon>
        <taxon>Platyhelminthes</taxon>
        <taxon>Trematoda</taxon>
        <taxon>Digenea</taxon>
        <taxon>Plagiorchiida</taxon>
        <taxon>Echinostomata</taxon>
        <taxon>Echinostomatoidea</taxon>
        <taxon>Fasciolidae</taxon>
        <taxon>Fasciolopsis</taxon>
    </lineage>
</organism>
<dbReference type="CDD" id="cd07343">
    <property type="entry name" value="M48A_Zmpste24p_like"/>
    <property type="match status" value="1"/>
</dbReference>
<comment type="catalytic activity">
    <reaction evidence="6 9">
        <text>Hydrolyzes the peptide bond -P2-(S-farnesyl or geranylgeranyl)C-P1'-P2'-P3'-COOH where P1' and P2' are amino acids with aliphatic side chains and P3' is any C-terminal residue.</text>
        <dbReference type="EC" id="3.4.24.84"/>
    </reaction>
</comment>
<dbReference type="AlphaFoldDB" id="A0A8E0RYK9"/>
<sequence length="473" mass="54122">MSSGIILFSVVGHEVSLFSAFLCFSWIIYLWETYLDIRQRRKISSTLAVPEALSSSIDHIGFMKAKSYTLDKNGFGLVKGLYNQLESTAILYYSIIPRVWYSVQQHSIVINSYVHTKTGIDIGLNPNSEIKCSLLFVFYLTIFTFFDSLPWSLYMNFVIEARHGFNKQTLGFFFKDRIKSFLISSLIGYPVISVLIWIIKVGGPHFYLYAYMFLLTVTVFMMFIYPEFIAPLFDRYAPLPSGPLREKIEALASAIEFPLKKLLVVEGSKRSAHSNAYFYGFGKNKRIVLYDTLIKDFTFPGSSKTDEDSEKKEASKGCSVDEEVVAVLAHELGHWKCWHTVVNLLIGQANLFLMFVTFSSLMNYEEIFVSFGFHDGAPVLLKLLVIFQFIFSPYNTVLDFLMTVLSRKLEFQADGFAVGLKYGNYLRSALIILHKDNLSFPVSDWLYSMCNYSHPPLLERLAAIDELLLKKTE</sequence>
<reference evidence="12" key="1">
    <citation type="submission" date="2019-05" db="EMBL/GenBank/DDBJ databases">
        <title>Annotation for the trematode Fasciolopsis buski.</title>
        <authorList>
            <person name="Choi Y.-J."/>
        </authorList>
    </citation>
    <scope>NUCLEOTIDE SEQUENCE</scope>
    <source>
        <strain evidence="12">HT</strain>
        <tissue evidence="12">Whole worm</tissue>
    </source>
</reference>
<keyword evidence="9" id="KW-0812">Transmembrane</keyword>
<dbReference type="Proteomes" id="UP000728185">
    <property type="component" value="Unassembled WGS sequence"/>
</dbReference>
<evidence type="ECO:0000256" key="1">
    <source>
        <dbReference type="ARBA" id="ARBA00022670"/>
    </source>
</evidence>
<evidence type="ECO:0000256" key="6">
    <source>
        <dbReference type="ARBA" id="ARBA00044456"/>
    </source>
</evidence>
<dbReference type="InterPro" id="IPR027057">
    <property type="entry name" value="CAXX_Prtase_1"/>
</dbReference>
<dbReference type="GO" id="GO:0004222">
    <property type="term" value="F:metalloendopeptidase activity"/>
    <property type="evidence" value="ECO:0007669"/>
    <property type="project" value="UniProtKB-UniRule"/>
</dbReference>
<dbReference type="InterPro" id="IPR001915">
    <property type="entry name" value="Peptidase_M48"/>
</dbReference>
<dbReference type="EMBL" id="LUCM01005308">
    <property type="protein sequence ID" value="KAA0193012.1"/>
    <property type="molecule type" value="Genomic_DNA"/>
</dbReference>
<comment type="caution">
    <text evidence="9">Lacks conserved residue(s) required for the propagation of feature annotation.</text>
</comment>
<feature type="binding site" evidence="8">
    <location>
        <position position="334"/>
    </location>
    <ligand>
        <name>Zn(2+)</name>
        <dbReference type="ChEBI" id="CHEBI:29105"/>
        <note>catalytic</note>
    </ligand>
</feature>
<keyword evidence="13" id="KW-1185">Reference proteome</keyword>
<keyword evidence="9" id="KW-1133">Transmembrane helix</keyword>
<evidence type="ECO:0000256" key="9">
    <source>
        <dbReference type="RuleBase" id="RU366005"/>
    </source>
</evidence>
<keyword evidence="4 8" id="KW-0862">Zinc</keyword>
<feature type="active site" evidence="7">
    <location>
        <position position="331"/>
    </location>
</feature>
<keyword evidence="5 9" id="KW-0482">Metalloprotease</keyword>
<feature type="transmembrane region" description="Helical" evidence="9">
    <location>
        <begin position="180"/>
        <end position="200"/>
    </location>
</feature>
<evidence type="ECO:0000259" key="11">
    <source>
        <dbReference type="Pfam" id="PF16491"/>
    </source>
</evidence>
<dbReference type="GO" id="GO:0005789">
    <property type="term" value="C:endoplasmic reticulum membrane"/>
    <property type="evidence" value="ECO:0007669"/>
    <property type="project" value="UniProtKB-SubCell"/>
</dbReference>
<keyword evidence="9" id="KW-0256">Endoplasmic reticulum</keyword>
<keyword evidence="2 8" id="KW-0479">Metal-binding</keyword>
<feature type="binding site" evidence="8">
    <location>
        <position position="410"/>
    </location>
    <ligand>
        <name>Zn(2+)</name>
        <dbReference type="ChEBI" id="CHEBI:29105"/>
        <note>catalytic</note>
    </ligand>
</feature>
<evidence type="ECO:0000256" key="2">
    <source>
        <dbReference type="ARBA" id="ARBA00022723"/>
    </source>
</evidence>
<dbReference type="GO" id="GO:0071586">
    <property type="term" value="P:CAAX-box protein processing"/>
    <property type="evidence" value="ECO:0007669"/>
    <property type="project" value="UniProtKB-UniRule"/>
</dbReference>
<evidence type="ECO:0000256" key="5">
    <source>
        <dbReference type="ARBA" id="ARBA00023049"/>
    </source>
</evidence>
<comment type="similarity">
    <text evidence="9">Belongs to the peptidase M48A family.</text>
</comment>
<protein>
    <recommendedName>
        <fullName evidence="9">CAAX prenyl protease</fullName>
        <ecNumber evidence="9">3.4.24.84</ecNumber>
    </recommendedName>
</protein>
<feature type="binding site" evidence="8">
    <location>
        <position position="330"/>
    </location>
    <ligand>
        <name>Zn(2+)</name>
        <dbReference type="ChEBI" id="CHEBI:29105"/>
        <note>catalytic</note>
    </ligand>
</feature>
<dbReference type="Pfam" id="PF16491">
    <property type="entry name" value="Peptidase_M48_N"/>
    <property type="match status" value="1"/>
</dbReference>
<evidence type="ECO:0000313" key="12">
    <source>
        <dbReference type="EMBL" id="KAA0193012.1"/>
    </source>
</evidence>
<dbReference type="PANTHER" id="PTHR10120">
    <property type="entry name" value="CAAX PRENYL PROTEASE 1"/>
    <property type="match status" value="1"/>
</dbReference>
<comment type="function">
    <text evidence="9">Proteolytically removes the C-terminal three residues of farnesylated proteins.</text>
</comment>
<evidence type="ECO:0000259" key="10">
    <source>
        <dbReference type="Pfam" id="PF01435"/>
    </source>
</evidence>